<dbReference type="PROSITE" id="PS50110">
    <property type="entry name" value="RESPONSE_REGULATORY"/>
    <property type="match status" value="1"/>
</dbReference>
<proteinExistence type="predicted"/>
<dbReference type="InterPro" id="IPR004358">
    <property type="entry name" value="Sig_transdc_His_kin-like_C"/>
</dbReference>
<dbReference type="Gene3D" id="3.30.450.20">
    <property type="entry name" value="PAS domain"/>
    <property type="match status" value="2"/>
</dbReference>
<evidence type="ECO:0000313" key="11">
    <source>
        <dbReference type="Proteomes" id="UP001371305"/>
    </source>
</evidence>
<feature type="domain" description="Histidine kinase" evidence="6">
    <location>
        <begin position="338"/>
        <end position="560"/>
    </location>
</feature>
<name>A0ABU9B1M6_9BACT</name>
<evidence type="ECO:0000256" key="5">
    <source>
        <dbReference type="SAM" id="Coils"/>
    </source>
</evidence>
<feature type="domain" description="PAS" evidence="8">
    <location>
        <begin position="60"/>
        <end position="114"/>
    </location>
</feature>
<dbReference type="SUPFAM" id="SSF55785">
    <property type="entry name" value="PYP-like sensor domain (PAS domain)"/>
    <property type="match status" value="2"/>
</dbReference>
<dbReference type="Pfam" id="PF00512">
    <property type="entry name" value="HisKA"/>
    <property type="match status" value="1"/>
</dbReference>
<dbReference type="PROSITE" id="PS50112">
    <property type="entry name" value="PAS"/>
    <property type="match status" value="1"/>
</dbReference>
<dbReference type="SMART" id="SM00387">
    <property type="entry name" value="HATPase_c"/>
    <property type="match status" value="1"/>
</dbReference>
<dbReference type="InterPro" id="IPR036097">
    <property type="entry name" value="HisK_dim/P_sf"/>
</dbReference>
<dbReference type="PANTHER" id="PTHR43547">
    <property type="entry name" value="TWO-COMPONENT HISTIDINE KINASE"/>
    <property type="match status" value="1"/>
</dbReference>
<evidence type="ECO:0000256" key="4">
    <source>
        <dbReference type="PROSITE-ProRule" id="PRU00169"/>
    </source>
</evidence>
<feature type="modified residue" description="4-aspartylphosphate" evidence="4">
    <location>
        <position position="629"/>
    </location>
</feature>
<dbReference type="PRINTS" id="PR00344">
    <property type="entry name" value="BCTRLSENSOR"/>
</dbReference>
<dbReference type="CDD" id="cd00082">
    <property type="entry name" value="HisKA"/>
    <property type="match status" value="1"/>
</dbReference>
<organism evidence="10 11">
    <name type="scientific">Luteolibacter soli</name>
    <dbReference type="NCBI Taxonomy" id="3135280"/>
    <lineage>
        <taxon>Bacteria</taxon>
        <taxon>Pseudomonadati</taxon>
        <taxon>Verrucomicrobiota</taxon>
        <taxon>Verrucomicrobiia</taxon>
        <taxon>Verrucomicrobiales</taxon>
        <taxon>Verrucomicrobiaceae</taxon>
        <taxon>Luteolibacter</taxon>
    </lineage>
</organism>
<keyword evidence="11" id="KW-1185">Reference proteome</keyword>
<dbReference type="SMART" id="SM00448">
    <property type="entry name" value="REC"/>
    <property type="match status" value="1"/>
</dbReference>
<dbReference type="RefSeq" id="WP_341407702.1">
    <property type="nucleotide sequence ID" value="NZ_JBBUKT010000014.1"/>
</dbReference>
<dbReference type="InterPro" id="IPR001789">
    <property type="entry name" value="Sig_transdc_resp-reg_receiver"/>
</dbReference>
<feature type="domain" description="Response regulatory" evidence="7">
    <location>
        <begin position="580"/>
        <end position="696"/>
    </location>
</feature>
<dbReference type="Pfam" id="PF13188">
    <property type="entry name" value="PAS_8"/>
    <property type="match status" value="1"/>
</dbReference>
<evidence type="ECO:0000259" key="6">
    <source>
        <dbReference type="PROSITE" id="PS50109"/>
    </source>
</evidence>
<dbReference type="EMBL" id="JBBUKT010000014">
    <property type="protein sequence ID" value="MEK7953934.1"/>
    <property type="molecule type" value="Genomic_DNA"/>
</dbReference>
<dbReference type="Gene3D" id="3.40.50.2300">
    <property type="match status" value="1"/>
</dbReference>
<dbReference type="SUPFAM" id="SSF55874">
    <property type="entry name" value="ATPase domain of HSP90 chaperone/DNA topoisomerase II/histidine kinase"/>
    <property type="match status" value="1"/>
</dbReference>
<dbReference type="Proteomes" id="UP001371305">
    <property type="component" value="Unassembled WGS sequence"/>
</dbReference>
<sequence>MSSNPPDVSSLIAENSELRARLEETEETLRAIRAGEVDALIVDGSAGPKVFILQTSDSESNRFRSDILSKVTDAVIAVDQDQQVIYLNAAAEEQYGIRASESLGRHLRELFHYEWATAEDEEAAKAELRETGHWRGENIHTLHSGETIRVESAVSRLYDDDGKPSGLLSVIRNITDRKQVEVALRESEERYRTLFESIDEGFCVLEMIFDDEDRPVDYRFLQVSPSFERHTGLAGAEGKRIKELVPAHEDHWFQIYGQVVRTGEATRFENQAAGLARWYDVYASRFGDPALNRVAVIFNDITERKKADDALRANERALAEQAAALRQADRNKDEFLAMLAHELRNPLAPLRNASQILDTPGVNAAERATAQALIRRQIDNMSRMIDDLLDVSRITEGKIELKKEPVSLDSILIAAAEGARFLCELHSQTLTVTMPEDPVYLHADATRLEQVLGNLLGNACKYSGQHSQITLTAERDFTTPEPQVVIRVRDDGMGIDPVLLPRVFELFVQASRTLDRAHGGLGIGLTIVHRLVRLHGGSIEAHSDGVGQGAEFIVRLPIMKSAPAAAGRAAAAPASDPSMKLLIVDDNRDGAESMAMLQELMGHQTRLAHSGPDAVKIAQEFLPDVILLDIGLPGMDGYEVARKLREMPLLDHTLLIALTGYGSEEDRQLAREAGFDEHLAKPADQERLQRLMRQHAQGSPIA</sequence>
<gene>
    <name evidence="10" type="ORF">WKV53_25685</name>
</gene>
<dbReference type="CDD" id="cd17580">
    <property type="entry name" value="REC_2_DhkD-like"/>
    <property type="match status" value="1"/>
</dbReference>
<accession>A0ABU9B1M6</accession>
<dbReference type="EC" id="2.7.13.3" evidence="2"/>
<protein>
    <recommendedName>
        <fullName evidence="2">histidine kinase</fullName>
        <ecNumber evidence="2">2.7.13.3</ecNumber>
    </recommendedName>
</protein>
<dbReference type="InterPro" id="IPR001610">
    <property type="entry name" value="PAC"/>
</dbReference>
<dbReference type="PROSITE" id="PS50109">
    <property type="entry name" value="HIS_KIN"/>
    <property type="match status" value="1"/>
</dbReference>
<dbReference type="Pfam" id="PF02518">
    <property type="entry name" value="HATPase_c"/>
    <property type="match status" value="1"/>
</dbReference>
<dbReference type="Gene3D" id="3.30.565.10">
    <property type="entry name" value="Histidine kinase-like ATPase, C-terminal domain"/>
    <property type="match status" value="1"/>
</dbReference>
<dbReference type="SMART" id="SM00388">
    <property type="entry name" value="HisKA"/>
    <property type="match status" value="1"/>
</dbReference>
<reference evidence="10 11" key="1">
    <citation type="submission" date="2024-04" db="EMBL/GenBank/DDBJ databases">
        <title>Luteolibacter sp. isolated from soil.</title>
        <authorList>
            <person name="An J."/>
        </authorList>
    </citation>
    <scope>NUCLEOTIDE SEQUENCE [LARGE SCALE GENOMIC DNA]</scope>
    <source>
        <strain evidence="10 11">Y139</strain>
    </source>
</reference>
<dbReference type="InterPro" id="IPR035965">
    <property type="entry name" value="PAS-like_dom_sf"/>
</dbReference>
<dbReference type="InterPro" id="IPR000014">
    <property type="entry name" value="PAS"/>
</dbReference>
<dbReference type="NCBIfam" id="TIGR00229">
    <property type="entry name" value="sensory_box"/>
    <property type="match status" value="2"/>
</dbReference>
<dbReference type="SMART" id="SM00086">
    <property type="entry name" value="PAC"/>
    <property type="match status" value="1"/>
</dbReference>
<feature type="domain" description="PAC" evidence="9">
    <location>
        <begin position="130"/>
        <end position="186"/>
    </location>
</feature>
<dbReference type="InterPro" id="IPR003661">
    <property type="entry name" value="HisK_dim/P_dom"/>
</dbReference>
<dbReference type="InterPro" id="IPR005467">
    <property type="entry name" value="His_kinase_dom"/>
</dbReference>
<evidence type="ECO:0000259" key="7">
    <source>
        <dbReference type="PROSITE" id="PS50110"/>
    </source>
</evidence>
<evidence type="ECO:0000313" key="10">
    <source>
        <dbReference type="EMBL" id="MEK7953934.1"/>
    </source>
</evidence>
<dbReference type="InterPro" id="IPR036890">
    <property type="entry name" value="HATPase_C_sf"/>
</dbReference>
<dbReference type="InterPro" id="IPR003594">
    <property type="entry name" value="HATPase_dom"/>
</dbReference>
<dbReference type="SMART" id="SM00091">
    <property type="entry name" value="PAS"/>
    <property type="match status" value="2"/>
</dbReference>
<feature type="coiled-coil region" evidence="5">
    <location>
        <begin position="8"/>
        <end position="35"/>
    </location>
</feature>
<dbReference type="SUPFAM" id="SSF47384">
    <property type="entry name" value="Homodimeric domain of signal transducing histidine kinase"/>
    <property type="match status" value="1"/>
</dbReference>
<dbReference type="InterPro" id="IPR000700">
    <property type="entry name" value="PAS-assoc_C"/>
</dbReference>
<dbReference type="Gene3D" id="1.10.287.130">
    <property type="match status" value="1"/>
</dbReference>
<dbReference type="Pfam" id="PF00072">
    <property type="entry name" value="Response_reg"/>
    <property type="match status" value="1"/>
</dbReference>
<keyword evidence="5" id="KW-0175">Coiled coil</keyword>
<dbReference type="Pfam" id="PF00989">
    <property type="entry name" value="PAS"/>
    <property type="match status" value="1"/>
</dbReference>
<dbReference type="PROSITE" id="PS50113">
    <property type="entry name" value="PAC"/>
    <property type="match status" value="1"/>
</dbReference>
<evidence type="ECO:0000256" key="2">
    <source>
        <dbReference type="ARBA" id="ARBA00012438"/>
    </source>
</evidence>
<dbReference type="InterPro" id="IPR013767">
    <property type="entry name" value="PAS_fold"/>
</dbReference>
<evidence type="ECO:0000256" key="3">
    <source>
        <dbReference type="ARBA" id="ARBA00022553"/>
    </source>
</evidence>
<evidence type="ECO:0000259" key="9">
    <source>
        <dbReference type="PROSITE" id="PS50113"/>
    </source>
</evidence>
<dbReference type="InterPro" id="IPR011006">
    <property type="entry name" value="CheY-like_superfamily"/>
</dbReference>
<dbReference type="PANTHER" id="PTHR43547:SF2">
    <property type="entry name" value="HYBRID SIGNAL TRANSDUCTION HISTIDINE KINASE C"/>
    <property type="match status" value="1"/>
</dbReference>
<dbReference type="CDD" id="cd00075">
    <property type="entry name" value="HATPase"/>
    <property type="match status" value="1"/>
</dbReference>
<dbReference type="CDD" id="cd00130">
    <property type="entry name" value="PAS"/>
    <property type="match status" value="1"/>
</dbReference>
<comment type="catalytic activity">
    <reaction evidence="1">
        <text>ATP + protein L-histidine = ADP + protein N-phospho-L-histidine.</text>
        <dbReference type="EC" id="2.7.13.3"/>
    </reaction>
</comment>
<evidence type="ECO:0000256" key="1">
    <source>
        <dbReference type="ARBA" id="ARBA00000085"/>
    </source>
</evidence>
<evidence type="ECO:0000259" key="8">
    <source>
        <dbReference type="PROSITE" id="PS50112"/>
    </source>
</evidence>
<keyword evidence="3 4" id="KW-0597">Phosphoprotein</keyword>
<dbReference type="SUPFAM" id="SSF52172">
    <property type="entry name" value="CheY-like"/>
    <property type="match status" value="1"/>
</dbReference>
<comment type="caution">
    <text evidence="10">The sequence shown here is derived from an EMBL/GenBank/DDBJ whole genome shotgun (WGS) entry which is preliminary data.</text>
</comment>